<comment type="caution">
    <text evidence="2">The sequence shown here is derived from an EMBL/GenBank/DDBJ whole genome shotgun (WGS) entry which is preliminary data.</text>
</comment>
<name>A0A328AKU7_9CAUL</name>
<evidence type="ECO:0000313" key="3">
    <source>
        <dbReference type="Proteomes" id="UP000249254"/>
    </source>
</evidence>
<protein>
    <submittedName>
        <fullName evidence="2">VOC family protein</fullName>
    </submittedName>
</protein>
<dbReference type="RefSeq" id="WP_111528849.1">
    <property type="nucleotide sequence ID" value="NZ_JBHRSG010000003.1"/>
</dbReference>
<dbReference type="Gene3D" id="3.30.720.110">
    <property type="match status" value="1"/>
</dbReference>
<dbReference type="PANTHER" id="PTHR34109">
    <property type="entry name" value="BNAUNNG04460D PROTEIN-RELATED"/>
    <property type="match status" value="1"/>
</dbReference>
<dbReference type="InterPro" id="IPR004360">
    <property type="entry name" value="Glyas_Fos-R_dOase_dom"/>
</dbReference>
<gene>
    <name evidence="2" type="ORF">DJ017_11500</name>
</gene>
<dbReference type="EMBL" id="QFYQ01000001">
    <property type="protein sequence ID" value="RAK55101.1"/>
    <property type="molecule type" value="Genomic_DNA"/>
</dbReference>
<dbReference type="SUPFAM" id="SSF54593">
    <property type="entry name" value="Glyoxalase/Bleomycin resistance protein/Dihydroxybiphenyl dioxygenase"/>
    <property type="match status" value="1"/>
</dbReference>
<reference evidence="3" key="1">
    <citation type="submission" date="2018-05" db="EMBL/GenBank/DDBJ databases">
        <authorList>
            <person name="Li X."/>
        </authorList>
    </citation>
    <scope>NUCLEOTIDE SEQUENCE [LARGE SCALE GENOMIC DNA]</scope>
    <source>
        <strain evidence="3">LX32</strain>
    </source>
</reference>
<evidence type="ECO:0000259" key="1">
    <source>
        <dbReference type="PROSITE" id="PS51819"/>
    </source>
</evidence>
<dbReference type="OrthoDB" id="9806868at2"/>
<keyword evidence="3" id="KW-1185">Reference proteome</keyword>
<organism evidence="2 3">
    <name type="scientific">Phenylobacterium soli</name>
    <dbReference type="NCBI Taxonomy" id="2170551"/>
    <lineage>
        <taxon>Bacteria</taxon>
        <taxon>Pseudomonadati</taxon>
        <taxon>Pseudomonadota</taxon>
        <taxon>Alphaproteobacteria</taxon>
        <taxon>Caulobacterales</taxon>
        <taxon>Caulobacteraceae</taxon>
        <taxon>Phenylobacterium</taxon>
    </lineage>
</organism>
<evidence type="ECO:0000313" key="2">
    <source>
        <dbReference type="EMBL" id="RAK55101.1"/>
    </source>
</evidence>
<sequence length="151" mass="16789">MADWRAPLISAVCYQDPKAALAWLEKAFGFELVMLIEDADGALLHSEMRWGDAAVMVGNEWSADHKSPKSIGGKNTQTVHIQITEDVDAHCERARAAGGEIIMEPETQFYGDRTYRCRDPEGHIWTIGQTVKAVSREEAERVSGTKITGWV</sequence>
<dbReference type="InterPro" id="IPR029068">
    <property type="entry name" value="Glyas_Bleomycin-R_OHBP_Dase"/>
</dbReference>
<dbReference type="Gene3D" id="3.30.720.120">
    <property type="match status" value="1"/>
</dbReference>
<dbReference type="PROSITE" id="PS51819">
    <property type="entry name" value="VOC"/>
    <property type="match status" value="1"/>
</dbReference>
<dbReference type="InterPro" id="IPR037523">
    <property type="entry name" value="VOC_core"/>
</dbReference>
<proteinExistence type="predicted"/>
<feature type="domain" description="VOC" evidence="1">
    <location>
        <begin position="6"/>
        <end position="130"/>
    </location>
</feature>
<dbReference type="Pfam" id="PF00903">
    <property type="entry name" value="Glyoxalase"/>
    <property type="match status" value="1"/>
</dbReference>
<accession>A0A328AKU7</accession>
<dbReference type="AlphaFoldDB" id="A0A328AKU7"/>
<dbReference type="PANTHER" id="PTHR34109:SF1">
    <property type="entry name" value="VOC DOMAIN-CONTAINING PROTEIN"/>
    <property type="match status" value="1"/>
</dbReference>
<dbReference type="Proteomes" id="UP000249254">
    <property type="component" value="Unassembled WGS sequence"/>
</dbReference>